<evidence type="ECO:0000313" key="1">
    <source>
        <dbReference type="EMBL" id="PJA15623.1"/>
    </source>
</evidence>
<dbReference type="EMBL" id="PFQB01000011">
    <property type="protein sequence ID" value="PJA15623.1"/>
    <property type="molecule type" value="Genomic_DNA"/>
</dbReference>
<dbReference type="Proteomes" id="UP000228952">
    <property type="component" value="Unassembled WGS sequence"/>
</dbReference>
<evidence type="ECO:0000313" key="2">
    <source>
        <dbReference type="Proteomes" id="UP000228952"/>
    </source>
</evidence>
<dbReference type="AlphaFoldDB" id="A0A2M7W322"/>
<proteinExistence type="predicted"/>
<organism evidence="1 2">
    <name type="scientific">Candidatus Dojkabacteria bacterium CG_4_10_14_0_2_um_filter_Dojkabacteria_WS6_41_15</name>
    <dbReference type="NCBI Taxonomy" id="2014249"/>
    <lineage>
        <taxon>Bacteria</taxon>
        <taxon>Candidatus Dojkabacteria</taxon>
    </lineage>
</organism>
<protein>
    <submittedName>
        <fullName evidence="1">Uncharacterized protein</fullName>
    </submittedName>
</protein>
<reference evidence="2" key="1">
    <citation type="submission" date="2017-09" db="EMBL/GenBank/DDBJ databases">
        <title>Depth-based differentiation of microbial function through sediment-hosted aquifers and enrichment of novel symbionts in the deep terrestrial subsurface.</title>
        <authorList>
            <person name="Probst A.J."/>
            <person name="Ladd B."/>
            <person name="Jarett J.K."/>
            <person name="Geller-Mcgrath D.E."/>
            <person name="Sieber C.M.K."/>
            <person name="Emerson J.B."/>
            <person name="Anantharaman K."/>
            <person name="Thomas B.C."/>
            <person name="Malmstrom R."/>
            <person name="Stieglmeier M."/>
            <person name="Klingl A."/>
            <person name="Woyke T."/>
            <person name="Ryan C.M."/>
            <person name="Banfield J.F."/>
        </authorList>
    </citation>
    <scope>NUCLEOTIDE SEQUENCE [LARGE SCALE GENOMIC DNA]</scope>
</reference>
<gene>
    <name evidence="1" type="ORF">COX64_00565</name>
</gene>
<accession>A0A2M7W322</accession>
<name>A0A2M7W322_9BACT</name>
<sequence length="231" mass="25711">MSTDEKYLISEQAVRLVQVIHRDKNAHLAEDEKAPGVAQAVVDEFNGVLCTSLDLEELAMLPRPARINTEYWRSQDAWSAKFGTSKSISKIMDLRIEGHIRHGKLPQMDTDYLQPDSCRIIIQRDALPTYASKTNAATVALVLERGPKSDDTYISASVNGNVLKFHCLTEGNLLLENPNNQIPMNTIVSLMVRALKLPVTIQELVEGDQEAMKACVAHLRGLIFAPPESIY</sequence>
<comment type="caution">
    <text evidence="1">The sequence shown here is derived from an EMBL/GenBank/DDBJ whole genome shotgun (WGS) entry which is preliminary data.</text>
</comment>